<evidence type="ECO:0000256" key="1">
    <source>
        <dbReference type="ARBA" id="ARBA00022669"/>
    </source>
</evidence>
<feature type="domain" description="LysM" evidence="6">
    <location>
        <begin position="523"/>
        <end position="570"/>
    </location>
</feature>
<keyword evidence="8" id="KW-1185">Reference proteome</keyword>
<dbReference type="Proteomes" id="UP001369815">
    <property type="component" value="Unassembled WGS sequence"/>
</dbReference>
<dbReference type="CDD" id="cd00118">
    <property type="entry name" value="LysM"/>
    <property type="match status" value="2"/>
</dbReference>
<dbReference type="GO" id="GO:0008061">
    <property type="term" value="F:chitin binding"/>
    <property type="evidence" value="ECO:0007669"/>
    <property type="project" value="UniProtKB-KW"/>
</dbReference>
<dbReference type="Gene3D" id="3.10.350.10">
    <property type="entry name" value="LysM domain"/>
    <property type="match status" value="4"/>
</dbReference>
<dbReference type="AlphaFoldDB" id="A0AAX6MDQ7"/>
<dbReference type="PANTHER" id="PTHR34997:SF1">
    <property type="entry name" value="PEPTIDOGLYCAN-BINDING LYSIN DOMAIN"/>
    <property type="match status" value="1"/>
</dbReference>
<feature type="compositionally biased region" description="Pro residues" evidence="4">
    <location>
        <begin position="193"/>
        <end position="206"/>
    </location>
</feature>
<evidence type="ECO:0000256" key="5">
    <source>
        <dbReference type="SAM" id="SignalP"/>
    </source>
</evidence>
<keyword evidence="1" id="KW-0147">Chitin-binding</keyword>
<evidence type="ECO:0000256" key="3">
    <source>
        <dbReference type="ARBA" id="ARBA00044955"/>
    </source>
</evidence>
<keyword evidence="5" id="KW-0732">Signal</keyword>
<feature type="domain" description="LysM" evidence="6">
    <location>
        <begin position="220"/>
        <end position="266"/>
    </location>
</feature>
<accession>A0AAX6MDQ7</accession>
<gene>
    <name evidence="7" type="ORF">Daesc_007304</name>
</gene>
<comment type="similarity">
    <text evidence="3">Belongs to the secreted LysM effector family.</text>
</comment>
<dbReference type="InterPro" id="IPR018392">
    <property type="entry name" value="LysM"/>
</dbReference>
<dbReference type="EMBL" id="JBANMG010000007">
    <property type="protein sequence ID" value="KAK6950779.1"/>
    <property type="molecule type" value="Genomic_DNA"/>
</dbReference>
<protein>
    <recommendedName>
        <fullName evidence="6">LysM domain-containing protein</fullName>
    </recommendedName>
</protein>
<feature type="signal peptide" evidence="5">
    <location>
        <begin position="1"/>
        <end position="24"/>
    </location>
</feature>
<dbReference type="PANTHER" id="PTHR34997">
    <property type="entry name" value="AM15"/>
    <property type="match status" value="1"/>
</dbReference>
<keyword evidence="2" id="KW-0843">Virulence</keyword>
<feature type="region of interest" description="Disordered" evidence="4">
    <location>
        <begin position="482"/>
        <end position="512"/>
    </location>
</feature>
<dbReference type="Pfam" id="PF01476">
    <property type="entry name" value="LysM"/>
    <property type="match status" value="1"/>
</dbReference>
<organism evidence="7 8">
    <name type="scientific">Daldinia eschscholtzii</name>
    <dbReference type="NCBI Taxonomy" id="292717"/>
    <lineage>
        <taxon>Eukaryota</taxon>
        <taxon>Fungi</taxon>
        <taxon>Dikarya</taxon>
        <taxon>Ascomycota</taxon>
        <taxon>Pezizomycotina</taxon>
        <taxon>Sordariomycetes</taxon>
        <taxon>Xylariomycetidae</taxon>
        <taxon>Xylariales</taxon>
        <taxon>Hypoxylaceae</taxon>
        <taxon>Daldinia</taxon>
    </lineage>
</organism>
<evidence type="ECO:0000313" key="7">
    <source>
        <dbReference type="EMBL" id="KAK6950779.1"/>
    </source>
</evidence>
<name>A0AAX6MDQ7_9PEZI</name>
<reference evidence="7 8" key="1">
    <citation type="journal article" date="2024" name="Front Chem Biol">
        <title>Unveiling the potential of Daldinia eschscholtzii MFLUCC 19-0629 through bioactivity and bioinformatics studies for enhanced sustainable agriculture production.</title>
        <authorList>
            <person name="Brooks S."/>
            <person name="Weaver J.A."/>
            <person name="Klomchit A."/>
            <person name="Alharthi S.A."/>
            <person name="Onlamun T."/>
            <person name="Nurani R."/>
            <person name="Vong T.K."/>
            <person name="Alberti F."/>
            <person name="Greco C."/>
        </authorList>
    </citation>
    <scope>NUCLEOTIDE SEQUENCE [LARGE SCALE GENOMIC DNA]</scope>
    <source>
        <strain evidence="7">MFLUCC 19-0629</strain>
    </source>
</reference>
<dbReference type="SUPFAM" id="SSF54106">
    <property type="entry name" value="LysM domain"/>
    <property type="match status" value="2"/>
</dbReference>
<sequence>MVNMKLTSCVLFILSGFLSSNVYSQQFEDITLGLDYPGISDACIDALNTTVSKCPGFLVSVSIDNPRLNSEQLSSLCTSDCRTSLTNARKTIASGCNQKSDTLTLDGVVWPASGKYCDEVLTSWLGSKFTSDQNCSDCMLGVVQTQLSSPFGYHDEFADDFKSMTRSFPNGQLNPTHSPPGGKLGDVTITIGPPTPTDDPTTPVPKPTNGKDESTDRCAKWYTVQDGDYCENVSIRQSISLRDFYFLNPSIDANCTNLLLDIAFCVLPVGDINTYPGYPYSTSSIYSLTRSAYVTTTPTLPTAVVSTTPISPLPTAPGTIANCADYVEYIPVQSVADQTQQPDVPLFTDSINSCDFATTGFGVSLDDFLSWNPSLSSVDPCRLQKGYSYCARNSSSYSIPPITTDGSCLNVTEPYPGTISTCSCFTEILGSDASVRPCEDIAIDANITTKQLTQWNPWVGSDCDKGIYADLAAADTRPVCIGTNSTDSPTETITPTSSSSRPPTQSSSSVAPTQTGIAAGCTKYHIAVKGDGCWAVANQYGITLDQFYAWNPAAVAASTGISTTATRTGN</sequence>
<evidence type="ECO:0000259" key="6">
    <source>
        <dbReference type="PROSITE" id="PS51782"/>
    </source>
</evidence>
<evidence type="ECO:0000256" key="4">
    <source>
        <dbReference type="SAM" id="MobiDB-lite"/>
    </source>
</evidence>
<evidence type="ECO:0000313" key="8">
    <source>
        <dbReference type="Proteomes" id="UP001369815"/>
    </source>
</evidence>
<dbReference type="InterPro" id="IPR052210">
    <property type="entry name" value="LysM1-like"/>
</dbReference>
<dbReference type="PROSITE" id="PS51782">
    <property type="entry name" value="LYSM"/>
    <property type="match status" value="2"/>
</dbReference>
<feature type="chain" id="PRO_5043926544" description="LysM domain-containing protein" evidence="5">
    <location>
        <begin position="25"/>
        <end position="570"/>
    </location>
</feature>
<feature type="region of interest" description="Disordered" evidence="4">
    <location>
        <begin position="193"/>
        <end position="213"/>
    </location>
</feature>
<dbReference type="InterPro" id="IPR036779">
    <property type="entry name" value="LysM_dom_sf"/>
</dbReference>
<comment type="caution">
    <text evidence="7">The sequence shown here is derived from an EMBL/GenBank/DDBJ whole genome shotgun (WGS) entry which is preliminary data.</text>
</comment>
<feature type="compositionally biased region" description="Low complexity" evidence="4">
    <location>
        <begin position="485"/>
        <end position="509"/>
    </location>
</feature>
<evidence type="ECO:0000256" key="2">
    <source>
        <dbReference type="ARBA" id="ARBA00023026"/>
    </source>
</evidence>
<proteinExistence type="inferred from homology"/>